<dbReference type="InterPro" id="IPR029000">
    <property type="entry name" value="Cyclophilin-like_dom_sf"/>
</dbReference>
<dbReference type="Pfam" id="PF02682">
    <property type="entry name" value="CT_C_D"/>
    <property type="match status" value="1"/>
</dbReference>
<dbReference type="Gene3D" id="3.30.1360.40">
    <property type="match status" value="1"/>
</dbReference>
<accession>A0A6N7USP6</accession>
<dbReference type="InterPro" id="IPR003833">
    <property type="entry name" value="CT_C_D"/>
</dbReference>
<feature type="domain" description="Carboxyltransferase" evidence="4">
    <location>
        <begin position="3"/>
        <end position="204"/>
    </location>
</feature>
<name>A0A6N7USP6_9FIRM</name>
<dbReference type="Gene3D" id="2.40.100.10">
    <property type="entry name" value="Cyclophilin-like"/>
    <property type="match status" value="1"/>
</dbReference>
<evidence type="ECO:0000256" key="3">
    <source>
        <dbReference type="ARBA" id="ARBA00022840"/>
    </source>
</evidence>
<reference evidence="5 6" key="1">
    <citation type="submission" date="2019-08" db="EMBL/GenBank/DDBJ databases">
        <title>In-depth cultivation of the pig gut microbiome towards novel bacterial diversity and tailored functional studies.</title>
        <authorList>
            <person name="Wylensek D."/>
            <person name="Hitch T.C.A."/>
            <person name="Clavel T."/>
        </authorList>
    </citation>
    <scope>NUCLEOTIDE SEQUENCE [LARGE SCALE GENOMIC DNA]</scope>
    <source>
        <strain evidence="5 6">68-1-5</strain>
    </source>
</reference>
<dbReference type="EMBL" id="VULY01000018">
    <property type="protein sequence ID" value="MSR93704.1"/>
    <property type="molecule type" value="Genomic_DNA"/>
</dbReference>
<dbReference type="RefSeq" id="WP_154476832.1">
    <property type="nucleotide sequence ID" value="NZ_VULY01000018.1"/>
</dbReference>
<protein>
    <submittedName>
        <fullName evidence="5">Allophanate hydrolase subunit 1</fullName>
    </submittedName>
</protein>
<dbReference type="GO" id="GO:0005524">
    <property type="term" value="F:ATP binding"/>
    <property type="evidence" value="ECO:0007669"/>
    <property type="project" value="UniProtKB-KW"/>
</dbReference>
<keyword evidence="2 5" id="KW-0378">Hydrolase</keyword>
<dbReference type="SUPFAM" id="SSF50891">
    <property type="entry name" value="Cyclophilin-like"/>
    <property type="match status" value="1"/>
</dbReference>
<dbReference type="PANTHER" id="PTHR34698">
    <property type="entry name" value="5-OXOPROLINASE SUBUNIT B"/>
    <property type="match status" value="1"/>
</dbReference>
<keyword evidence="3" id="KW-0067">ATP-binding</keyword>
<dbReference type="PANTHER" id="PTHR34698:SF2">
    <property type="entry name" value="5-OXOPROLINASE SUBUNIT B"/>
    <property type="match status" value="1"/>
</dbReference>
<dbReference type="GO" id="GO:0016787">
    <property type="term" value="F:hydrolase activity"/>
    <property type="evidence" value="ECO:0007669"/>
    <property type="project" value="UniProtKB-KW"/>
</dbReference>
<gene>
    <name evidence="5" type="ORF">FYJ34_05370</name>
</gene>
<keyword evidence="1" id="KW-0547">Nucleotide-binding</keyword>
<dbReference type="AlphaFoldDB" id="A0A6N7USP6"/>
<dbReference type="SMART" id="SM00796">
    <property type="entry name" value="AHS1"/>
    <property type="match status" value="1"/>
</dbReference>
<organism evidence="5 6">
    <name type="scientific">Suipraeoptans intestinalis</name>
    <dbReference type="NCBI Taxonomy" id="2606628"/>
    <lineage>
        <taxon>Bacteria</taxon>
        <taxon>Bacillati</taxon>
        <taxon>Bacillota</taxon>
        <taxon>Clostridia</taxon>
        <taxon>Lachnospirales</taxon>
        <taxon>Lachnospiraceae</taxon>
        <taxon>Suipraeoptans</taxon>
    </lineage>
</organism>
<evidence type="ECO:0000259" key="4">
    <source>
        <dbReference type="SMART" id="SM00796"/>
    </source>
</evidence>
<keyword evidence="6" id="KW-1185">Reference proteome</keyword>
<proteinExistence type="predicted"/>
<evidence type="ECO:0000256" key="1">
    <source>
        <dbReference type="ARBA" id="ARBA00022741"/>
    </source>
</evidence>
<evidence type="ECO:0000313" key="5">
    <source>
        <dbReference type="EMBL" id="MSR93704.1"/>
    </source>
</evidence>
<comment type="caution">
    <text evidence="5">The sequence shown here is derived from an EMBL/GenBank/DDBJ whole genome shotgun (WGS) entry which is preliminary data.</text>
</comment>
<sequence>MEAKFLIVGDCAISVQLGEEISLEVNQKVRQLFLRLTEKPIEGILEMVPTYAGLTIHYNPVQIRFGELKALVGERLSGVENIRTVVQMVKEIPICYDKEFALDLEECAAMEDMTEEEFIQVHSGEEYYCYMLGFAPGHPYMARFGRPFHFKRRESPRVRIPGHSVVAAQNLSNMIPFDQPCGWNVIGATPVALCDYRRKDPFLIHAGDWVKYIPVSRREYEKIKEQDCKGNYRVRTYEKRMV</sequence>
<evidence type="ECO:0000256" key="2">
    <source>
        <dbReference type="ARBA" id="ARBA00022801"/>
    </source>
</evidence>
<dbReference type="SUPFAM" id="SSF160467">
    <property type="entry name" value="PH0987 N-terminal domain-like"/>
    <property type="match status" value="1"/>
</dbReference>
<evidence type="ECO:0000313" key="6">
    <source>
        <dbReference type="Proteomes" id="UP000434409"/>
    </source>
</evidence>
<dbReference type="InterPro" id="IPR010016">
    <property type="entry name" value="PxpB"/>
</dbReference>
<dbReference type="Proteomes" id="UP000434409">
    <property type="component" value="Unassembled WGS sequence"/>
</dbReference>